<gene>
    <name evidence="2" type="ORF">K0T92_03640</name>
</gene>
<feature type="transmembrane region" description="Helical" evidence="1">
    <location>
        <begin position="14"/>
        <end position="40"/>
    </location>
</feature>
<protein>
    <submittedName>
        <fullName evidence="2">Uncharacterized protein</fullName>
    </submittedName>
</protein>
<accession>A0ABS7D1S0</accession>
<keyword evidence="1" id="KW-0812">Transmembrane</keyword>
<evidence type="ECO:0000256" key="1">
    <source>
        <dbReference type="SAM" id="Phobius"/>
    </source>
</evidence>
<keyword evidence="3" id="KW-1185">Reference proteome</keyword>
<name>A0ABS7D1S0_9BACL</name>
<dbReference type="EMBL" id="JAHZIJ010000001">
    <property type="protein sequence ID" value="MBW7473835.1"/>
    <property type="molecule type" value="Genomic_DNA"/>
</dbReference>
<reference evidence="2 3" key="1">
    <citation type="submission" date="2021-07" db="EMBL/GenBank/DDBJ databases">
        <title>Paenibacillus radiodurans sp. nov., isolated from the southeastern edge of Tengger Desert.</title>
        <authorList>
            <person name="Zhang G."/>
        </authorList>
    </citation>
    <scope>NUCLEOTIDE SEQUENCE [LARGE SCALE GENOMIC DNA]</scope>
    <source>
        <strain evidence="2 3">DT7-4</strain>
    </source>
</reference>
<evidence type="ECO:0000313" key="3">
    <source>
        <dbReference type="Proteomes" id="UP000812277"/>
    </source>
</evidence>
<comment type="caution">
    <text evidence="2">The sequence shown here is derived from an EMBL/GenBank/DDBJ whole genome shotgun (WGS) entry which is preliminary data.</text>
</comment>
<dbReference type="RefSeq" id="WP_219871027.1">
    <property type="nucleotide sequence ID" value="NZ_JAHZIJ010000001.1"/>
</dbReference>
<sequence length="133" mass="14137">MAQNLLRNERGTTLIQALGAVVILTAIVLSFVGIAQFTAASNKDTDNRNKALFIAEEMINNYRSGTTYVIGTETPTSEAGFNYIINRVALPAANTSITLPAIASRYQVSLQALIRSGTSTSPNLVSVTVSWGG</sequence>
<evidence type="ECO:0000313" key="2">
    <source>
        <dbReference type="EMBL" id="MBW7473835.1"/>
    </source>
</evidence>
<proteinExistence type="predicted"/>
<dbReference type="Proteomes" id="UP000812277">
    <property type="component" value="Unassembled WGS sequence"/>
</dbReference>
<keyword evidence="1" id="KW-0472">Membrane</keyword>
<organism evidence="2 3">
    <name type="scientific">Paenibacillus oenotherae</name>
    <dbReference type="NCBI Taxonomy" id="1435645"/>
    <lineage>
        <taxon>Bacteria</taxon>
        <taxon>Bacillati</taxon>
        <taxon>Bacillota</taxon>
        <taxon>Bacilli</taxon>
        <taxon>Bacillales</taxon>
        <taxon>Paenibacillaceae</taxon>
        <taxon>Paenibacillus</taxon>
    </lineage>
</organism>
<keyword evidence="1" id="KW-1133">Transmembrane helix</keyword>